<dbReference type="Proteomes" id="UP001189122">
    <property type="component" value="Unassembled WGS sequence"/>
</dbReference>
<evidence type="ECO:0000313" key="2">
    <source>
        <dbReference type="EMBL" id="CAA2621975.1"/>
    </source>
</evidence>
<dbReference type="EMBL" id="CACRZD030000006">
    <property type="protein sequence ID" value="CAA6661647.1"/>
    <property type="molecule type" value="Genomic_DNA"/>
</dbReference>
<keyword evidence="3" id="KW-1185">Reference proteome</keyword>
<feature type="region of interest" description="Disordered" evidence="1">
    <location>
        <begin position="75"/>
        <end position="95"/>
    </location>
</feature>
<reference evidence="2 3" key="1">
    <citation type="submission" date="2019-12" db="EMBL/GenBank/DDBJ databases">
        <authorList>
            <person name="Scholz U."/>
            <person name="Mascher M."/>
            <person name="Fiebig A."/>
        </authorList>
    </citation>
    <scope>NUCLEOTIDE SEQUENCE</scope>
</reference>
<organism evidence="2">
    <name type="scientific">Spirodela intermedia</name>
    <name type="common">Intermediate duckweed</name>
    <dbReference type="NCBI Taxonomy" id="51605"/>
    <lineage>
        <taxon>Eukaryota</taxon>
        <taxon>Viridiplantae</taxon>
        <taxon>Streptophyta</taxon>
        <taxon>Embryophyta</taxon>
        <taxon>Tracheophyta</taxon>
        <taxon>Spermatophyta</taxon>
        <taxon>Magnoliopsida</taxon>
        <taxon>Liliopsida</taxon>
        <taxon>Araceae</taxon>
        <taxon>Lemnoideae</taxon>
        <taxon>Spirodela</taxon>
    </lineage>
</organism>
<gene>
    <name evidence="2" type="ORF">SI7747_06008042</name>
</gene>
<proteinExistence type="predicted"/>
<dbReference type="AlphaFoldDB" id="A0A7I8IUU9"/>
<evidence type="ECO:0000256" key="1">
    <source>
        <dbReference type="SAM" id="MobiDB-lite"/>
    </source>
</evidence>
<evidence type="ECO:0000313" key="3">
    <source>
        <dbReference type="Proteomes" id="UP001189122"/>
    </source>
</evidence>
<protein>
    <submittedName>
        <fullName evidence="2">Uncharacterized protein</fullName>
    </submittedName>
</protein>
<sequence>MELMPVRIWKAGMKMASTSCGRFLLSRMFLKGSASTWRVPLIFSRTLLPFSGKPCSRRLLGVSGRRNPPTVISAAGTAARPRESLHPHGSILSVP</sequence>
<name>A0A7I8IUU9_SPIIN</name>
<accession>A0A7I8IUU9</accession>
<dbReference type="EMBL" id="LR743593">
    <property type="protein sequence ID" value="CAA2621975.1"/>
    <property type="molecule type" value="Genomic_DNA"/>
</dbReference>